<organism evidence="2 3">
    <name type="scientific">Cercophora samala</name>
    <dbReference type="NCBI Taxonomy" id="330535"/>
    <lineage>
        <taxon>Eukaryota</taxon>
        <taxon>Fungi</taxon>
        <taxon>Dikarya</taxon>
        <taxon>Ascomycota</taxon>
        <taxon>Pezizomycotina</taxon>
        <taxon>Sordariomycetes</taxon>
        <taxon>Sordariomycetidae</taxon>
        <taxon>Sordariales</taxon>
        <taxon>Lasiosphaeriaceae</taxon>
        <taxon>Cercophora</taxon>
    </lineage>
</organism>
<accession>A0AA40D8J4</accession>
<sequence length="82" mass="9564">MSNGGGGSGLFLVFPFFLGSEGVSSFLPKLRRGLFRRGWEWEIWHGKERIREMGSILHSMEREYTRILVGMLFVCHVFQDHF</sequence>
<proteinExistence type="predicted"/>
<evidence type="ECO:0000256" key="1">
    <source>
        <dbReference type="SAM" id="Phobius"/>
    </source>
</evidence>
<comment type="caution">
    <text evidence="2">The sequence shown here is derived from an EMBL/GenBank/DDBJ whole genome shotgun (WGS) entry which is preliminary data.</text>
</comment>
<keyword evidence="1" id="KW-0472">Membrane</keyword>
<dbReference type="Proteomes" id="UP001174997">
    <property type="component" value="Unassembled WGS sequence"/>
</dbReference>
<feature type="transmembrane region" description="Helical" evidence="1">
    <location>
        <begin position="6"/>
        <end position="27"/>
    </location>
</feature>
<reference evidence="2" key="1">
    <citation type="submission" date="2023-06" db="EMBL/GenBank/DDBJ databases">
        <title>Genome-scale phylogeny and comparative genomics of the fungal order Sordariales.</title>
        <authorList>
            <consortium name="Lawrence Berkeley National Laboratory"/>
            <person name="Hensen N."/>
            <person name="Bonometti L."/>
            <person name="Westerberg I."/>
            <person name="Brannstrom I.O."/>
            <person name="Guillou S."/>
            <person name="Cros-Aarteil S."/>
            <person name="Calhoun S."/>
            <person name="Haridas S."/>
            <person name="Kuo A."/>
            <person name="Mondo S."/>
            <person name="Pangilinan J."/>
            <person name="Riley R."/>
            <person name="Labutti K."/>
            <person name="Andreopoulos B."/>
            <person name="Lipzen A."/>
            <person name="Chen C."/>
            <person name="Yanf M."/>
            <person name="Daum C."/>
            <person name="Ng V."/>
            <person name="Clum A."/>
            <person name="Steindorff A."/>
            <person name="Ohm R."/>
            <person name="Martin F."/>
            <person name="Silar P."/>
            <person name="Natvig D."/>
            <person name="Lalanne C."/>
            <person name="Gautier V."/>
            <person name="Ament-Velasquez S.L."/>
            <person name="Kruys A."/>
            <person name="Hutchinson M.I."/>
            <person name="Powell A.J."/>
            <person name="Barry K."/>
            <person name="Miller A.N."/>
            <person name="Grigoriev I.V."/>
            <person name="Debuchy R."/>
            <person name="Gladieux P."/>
            <person name="Thoren M.H."/>
            <person name="Johannesson H."/>
        </authorList>
    </citation>
    <scope>NUCLEOTIDE SEQUENCE</scope>
    <source>
        <strain evidence="2">CBS 307.81</strain>
    </source>
</reference>
<dbReference type="AlphaFoldDB" id="A0AA40D8J4"/>
<protein>
    <submittedName>
        <fullName evidence="2">Uncharacterized protein</fullName>
    </submittedName>
</protein>
<name>A0AA40D8J4_9PEZI</name>
<keyword evidence="1" id="KW-1133">Transmembrane helix</keyword>
<keyword evidence="3" id="KW-1185">Reference proteome</keyword>
<keyword evidence="1" id="KW-0812">Transmembrane</keyword>
<dbReference type="EMBL" id="JAULSY010000104">
    <property type="protein sequence ID" value="KAK0665711.1"/>
    <property type="molecule type" value="Genomic_DNA"/>
</dbReference>
<evidence type="ECO:0000313" key="2">
    <source>
        <dbReference type="EMBL" id="KAK0665711.1"/>
    </source>
</evidence>
<evidence type="ECO:0000313" key="3">
    <source>
        <dbReference type="Proteomes" id="UP001174997"/>
    </source>
</evidence>
<gene>
    <name evidence="2" type="ORF">QBC41DRAFT_327443</name>
</gene>